<sequence>MRVEGSRRAPGGTLYDRNYSAIDRLGGTALPGLMWRLRRAGRICSAICHRASNRLKSPDCLLCIFTCTFVYVLCFIFILAIVVRSGGYGSGSNKHSMLFRMKDASAEAANAAVESAGLADSDDATGGGAGAGAAAGSSIGGGSGNGEVLYERKSVDDVFVEENVFNESPGGDAGSDGQRSEHQLDPEVLTETGSFAGYGSQDFRYPLSVDMPELLARLRSDLPVSVSPINQFSSPWLVQHSGECNRTAGGQPTELLVLVKSHPANLANREAIRRTWARPDCWRQRVRVYFLLGAEAAYGVKRRRRILRRVRDWRQSLLDEDSRHGDLLVREFVDHYFNNTLKLMSGIQWSDSECPGARFTAFVDDDFFVNPYQVERQLNSVSAAVYGRFLGGYVWRTSLPRRRSRKHRSKWDISVSEYPWSSYPPYVAAGALFMSRPVLEDIAVAMLYTRYLRFDDIFIGLVAHKLLLSPLHMESVRAYEPVWSNCTDTQALLRLAASHGYKAPSELDKMWQRLHLAGLCTAAAVRTAGAPGG</sequence>
<keyword evidence="8" id="KW-0333">Golgi apparatus</keyword>
<dbReference type="OrthoDB" id="2139606at2759"/>
<keyword evidence="3" id="KW-0328">Glycosyltransferase</keyword>
<dbReference type="GO" id="GO:0016758">
    <property type="term" value="F:hexosyltransferase activity"/>
    <property type="evidence" value="ECO:0007669"/>
    <property type="project" value="InterPro"/>
</dbReference>
<dbReference type="Proteomes" id="UP000215902">
    <property type="component" value="Unassembled WGS sequence"/>
</dbReference>
<dbReference type="InterPro" id="IPR002659">
    <property type="entry name" value="Glyco_trans_31"/>
</dbReference>
<protein>
    <recommendedName>
        <fullName evidence="13">Hexosyltransferase</fullName>
    </recommendedName>
</protein>
<keyword evidence="12" id="KW-1185">Reference proteome</keyword>
<keyword evidence="9 10" id="KW-0472">Membrane</keyword>
<comment type="subcellular location">
    <subcellularLocation>
        <location evidence="1">Golgi apparatus membrane</location>
        <topology evidence="1">Single-pass type II membrane protein</topology>
    </subcellularLocation>
</comment>
<dbReference type="GO" id="GO:0000139">
    <property type="term" value="C:Golgi membrane"/>
    <property type="evidence" value="ECO:0007669"/>
    <property type="project" value="UniProtKB-SubCell"/>
</dbReference>
<organism evidence="11 12">
    <name type="scientific">Macrostomum lignano</name>
    <dbReference type="NCBI Taxonomy" id="282301"/>
    <lineage>
        <taxon>Eukaryota</taxon>
        <taxon>Metazoa</taxon>
        <taxon>Spiralia</taxon>
        <taxon>Lophotrochozoa</taxon>
        <taxon>Platyhelminthes</taxon>
        <taxon>Rhabditophora</taxon>
        <taxon>Macrostomorpha</taxon>
        <taxon>Macrostomida</taxon>
        <taxon>Macrostomidae</taxon>
        <taxon>Macrostomum</taxon>
    </lineage>
</organism>
<evidence type="ECO:0000256" key="2">
    <source>
        <dbReference type="ARBA" id="ARBA00008661"/>
    </source>
</evidence>
<comment type="caution">
    <text evidence="11">The sequence shown here is derived from an EMBL/GenBank/DDBJ whole genome shotgun (WGS) entry which is preliminary data.</text>
</comment>
<dbReference type="Pfam" id="PF01762">
    <property type="entry name" value="Galactosyl_T"/>
    <property type="match status" value="1"/>
</dbReference>
<evidence type="ECO:0000256" key="7">
    <source>
        <dbReference type="ARBA" id="ARBA00022989"/>
    </source>
</evidence>
<dbReference type="EMBL" id="NIVC01000176">
    <property type="protein sequence ID" value="PAA88743.1"/>
    <property type="molecule type" value="Genomic_DNA"/>
</dbReference>
<reference evidence="11 12" key="1">
    <citation type="submission" date="2017-06" db="EMBL/GenBank/DDBJ databases">
        <title>A platform for efficient transgenesis in Macrostomum lignano, a flatworm model organism for stem cell research.</title>
        <authorList>
            <person name="Berezikov E."/>
        </authorList>
    </citation>
    <scope>NUCLEOTIDE SEQUENCE [LARGE SCALE GENOMIC DNA]</scope>
    <source>
        <strain evidence="11">DV1</strain>
        <tissue evidence="11">Whole organism</tissue>
    </source>
</reference>
<evidence type="ECO:0000256" key="3">
    <source>
        <dbReference type="ARBA" id="ARBA00022676"/>
    </source>
</evidence>
<evidence type="ECO:0008006" key="13">
    <source>
        <dbReference type="Google" id="ProtNLM"/>
    </source>
</evidence>
<gene>
    <name evidence="11" type="ORF">BOX15_Mlig001048g2</name>
</gene>
<keyword evidence="4" id="KW-0808">Transferase</keyword>
<dbReference type="Gene3D" id="3.90.550.50">
    <property type="match status" value="1"/>
</dbReference>
<dbReference type="PANTHER" id="PTHR11214:SF349">
    <property type="entry name" value="BETA-1,3-GALACTOSYLTRANSFERASE BRN"/>
    <property type="match status" value="1"/>
</dbReference>
<dbReference type="GO" id="GO:0008194">
    <property type="term" value="F:UDP-glycosyltransferase activity"/>
    <property type="evidence" value="ECO:0007669"/>
    <property type="project" value="TreeGrafter"/>
</dbReference>
<evidence type="ECO:0000313" key="11">
    <source>
        <dbReference type="EMBL" id="PAA88743.1"/>
    </source>
</evidence>
<keyword evidence="7 10" id="KW-1133">Transmembrane helix</keyword>
<evidence type="ECO:0000256" key="5">
    <source>
        <dbReference type="ARBA" id="ARBA00022692"/>
    </source>
</evidence>
<evidence type="ECO:0000313" key="12">
    <source>
        <dbReference type="Proteomes" id="UP000215902"/>
    </source>
</evidence>
<proteinExistence type="inferred from homology"/>
<dbReference type="PANTHER" id="PTHR11214">
    <property type="entry name" value="BETA-1,3-N-ACETYLGLUCOSAMINYLTRANSFERASE"/>
    <property type="match status" value="1"/>
</dbReference>
<evidence type="ECO:0000256" key="10">
    <source>
        <dbReference type="SAM" id="Phobius"/>
    </source>
</evidence>
<dbReference type="STRING" id="282301.A0A267GRV6"/>
<dbReference type="AlphaFoldDB" id="A0A267GRV6"/>
<evidence type="ECO:0000256" key="4">
    <source>
        <dbReference type="ARBA" id="ARBA00022679"/>
    </source>
</evidence>
<evidence type="ECO:0000256" key="6">
    <source>
        <dbReference type="ARBA" id="ARBA00022968"/>
    </source>
</evidence>
<accession>A0A267GRV6</accession>
<evidence type="ECO:0000256" key="1">
    <source>
        <dbReference type="ARBA" id="ARBA00004323"/>
    </source>
</evidence>
<keyword evidence="5 10" id="KW-0812">Transmembrane</keyword>
<name>A0A267GRV6_9PLAT</name>
<evidence type="ECO:0000256" key="9">
    <source>
        <dbReference type="ARBA" id="ARBA00023136"/>
    </source>
</evidence>
<evidence type="ECO:0000256" key="8">
    <source>
        <dbReference type="ARBA" id="ARBA00023034"/>
    </source>
</evidence>
<dbReference type="GO" id="GO:0006493">
    <property type="term" value="P:protein O-linked glycosylation"/>
    <property type="evidence" value="ECO:0007669"/>
    <property type="project" value="TreeGrafter"/>
</dbReference>
<keyword evidence="6" id="KW-0735">Signal-anchor</keyword>
<feature type="transmembrane region" description="Helical" evidence="10">
    <location>
        <begin position="60"/>
        <end position="83"/>
    </location>
</feature>
<comment type="similarity">
    <text evidence="2">Belongs to the glycosyltransferase 31 family.</text>
</comment>